<dbReference type="InterPro" id="IPR012674">
    <property type="entry name" value="Calycin"/>
</dbReference>
<protein>
    <submittedName>
        <fullName evidence="1">Uncharacterized protein</fullName>
    </submittedName>
</protein>
<accession>A0A250WYI7</accession>
<dbReference type="OrthoDB" id="565904at2759"/>
<dbReference type="Gene3D" id="2.40.128.20">
    <property type="match status" value="1"/>
</dbReference>
<organism evidence="1 2">
    <name type="scientific">Chlamydomonas eustigma</name>
    <dbReference type="NCBI Taxonomy" id="1157962"/>
    <lineage>
        <taxon>Eukaryota</taxon>
        <taxon>Viridiplantae</taxon>
        <taxon>Chlorophyta</taxon>
        <taxon>core chlorophytes</taxon>
        <taxon>Chlorophyceae</taxon>
        <taxon>CS clade</taxon>
        <taxon>Chlamydomonadales</taxon>
        <taxon>Chlamydomonadaceae</taxon>
        <taxon>Chlamydomonas</taxon>
    </lineage>
</organism>
<dbReference type="Proteomes" id="UP000232323">
    <property type="component" value="Unassembled WGS sequence"/>
</dbReference>
<gene>
    <name evidence="1" type="ORF">CEUSTIGMA_g3289.t1</name>
</gene>
<name>A0A250WYI7_9CHLO</name>
<proteinExistence type="predicted"/>
<reference evidence="1 2" key="1">
    <citation type="submission" date="2017-08" db="EMBL/GenBank/DDBJ databases">
        <title>Acidophilic green algal genome provides insights into adaptation to an acidic environment.</title>
        <authorList>
            <person name="Hirooka S."/>
            <person name="Hirose Y."/>
            <person name="Kanesaki Y."/>
            <person name="Higuchi S."/>
            <person name="Fujiwara T."/>
            <person name="Onuma R."/>
            <person name="Era A."/>
            <person name="Ohbayashi R."/>
            <person name="Uzuka A."/>
            <person name="Nozaki H."/>
            <person name="Yoshikawa H."/>
            <person name="Miyagishima S.Y."/>
        </authorList>
    </citation>
    <scope>NUCLEOTIDE SEQUENCE [LARGE SCALE GENOMIC DNA]</scope>
    <source>
        <strain evidence="1 2">NIES-2499</strain>
    </source>
</reference>
<sequence>MVAVPSSSLQLNISHHILPLAGGDPVSDHLGSTSGSSENSSRKGLFPLFGSIRDDDSSSTVLSAGSSTTSNSSSTAASKLIVGPAAAVQAVQNGGLVASAVAAASLGPYWVVAVGNAPPNNSTSSLYEWVVVSGGLPIYQGSKGCSTFKPLIPTTTQYKGGLWILTRSPVDLTSTSSALKRVHDLGLDSSLLLPVAQKGCRYEGSYT</sequence>
<dbReference type="STRING" id="1157962.A0A250WYI7"/>
<evidence type="ECO:0000313" key="2">
    <source>
        <dbReference type="Proteomes" id="UP000232323"/>
    </source>
</evidence>
<dbReference type="AlphaFoldDB" id="A0A250WYI7"/>
<comment type="caution">
    <text evidence="1">The sequence shown here is derived from an EMBL/GenBank/DDBJ whole genome shotgun (WGS) entry which is preliminary data.</text>
</comment>
<evidence type="ECO:0000313" key="1">
    <source>
        <dbReference type="EMBL" id="GAX75846.1"/>
    </source>
</evidence>
<keyword evidence="2" id="KW-1185">Reference proteome</keyword>
<dbReference type="EMBL" id="BEGY01000014">
    <property type="protein sequence ID" value="GAX75846.1"/>
    <property type="molecule type" value="Genomic_DNA"/>
</dbReference>